<dbReference type="InterPro" id="IPR036741">
    <property type="entry name" value="TAFII-230_TBP-bd_sf"/>
</dbReference>
<proteinExistence type="predicted"/>
<accession>A0A482WAK5</accession>
<evidence type="ECO:0000313" key="6">
    <source>
        <dbReference type="Proteomes" id="UP000292052"/>
    </source>
</evidence>
<feature type="region of interest" description="Disordered" evidence="3">
    <location>
        <begin position="280"/>
        <end position="304"/>
    </location>
</feature>
<feature type="compositionally biased region" description="Basic and acidic residues" evidence="3">
    <location>
        <begin position="236"/>
        <end position="252"/>
    </location>
</feature>
<dbReference type="EMBL" id="QDEB01009656">
    <property type="protein sequence ID" value="RZC42250.1"/>
    <property type="molecule type" value="Genomic_DNA"/>
</dbReference>
<feature type="region of interest" description="Disordered" evidence="3">
    <location>
        <begin position="329"/>
        <end position="355"/>
    </location>
</feature>
<comment type="caution">
    <text evidence="5">The sequence shown here is derived from an EMBL/GenBank/DDBJ whole genome shotgun (WGS) entry which is preliminary data.</text>
</comment>
<keyword evidence="1" id="KW-0805">Transcription regulation</keyword>
<protein>
    <submittedName>
        <fullName evidence="5">TBP-binding domain containing protein</fullName>
    </submittedName>
</protein>
<evidence type="ECO:0000256" key="2">
    <source>
        <dbReference type="ARBA" id="ARBA00023163"/>
    </source>
</evidence>
<dbReference type="SUPFAM" id="SSF47055">
    <property type="entry name" value="TAF(II)230 TBP-binding fragment"/>
    <property type="match status" value="1"/>
</dbReference>
<dbReference type="OrthoDB" id="5752at2759"/>
<evidence type="ECO:0000256" key="1">
    <source>
        <dbReference type="ARBA" id="ARBA00023015"/>
    </source>
</evidence>
<evidence type="ECO:0000256" key="3">
    <source>
        <dbReference type="SAM" id="MobiDB-lite"/>
    </source>
</evidence>
<feature type="domain" description="TAFII-230 TBP-binding" evidence="4">
    <location>
        <begin position="5"/>
        <end position="63"/>
    </location>
</feature>
<keyword evidence="2" id="KW-0804">Transcription</keyword>
<dbReference type="Gene3D" id="1.10.1100.10">
    <property type="entry name" value="TAFII-230 TBP-binding domain"/>
    <property type="match status" value="1"/>
</dbReference>
<organism evidence="5 6">
    <name type="scientific">Asbolus verrucosus</name>
    <name type="common">Desert ironclad beetle</name>
    <dbReference type="NCBI Taxonomy" id="1661398"/>
    <lineage>
        <taxon>Eukaryota</taxon>
        <taxon>Metazoa</taxon>
        <taxon>Ecdysozoa</taxon>
        <taxon>Arthropoda</taxon>
        <taxon>Hexapoda</taxon>
        <taxon>Insecta</taxon>
        <taxon>Pterygota</taxon>
        <taxon>Neoptera</taxon>
        <taxon>Endopterygota</taxon>
        <taxon>Coleoptera</taxon>
        <taxon>Polyphaga</taxon>
        <taxon>Cucujiformia</taxon>
        <taxon>Tenebrionidae</taxon>
        <taxon>Pimeliinae</taxon>
        <taxon>Asbolus</taxon>
    </lineage>
</organism>
<feature type="compositionally biased region" description="Basic residues" evidence="3">
    <location>
        <begin position="224"/>
        <end position="235"/>
    </location>
</feature>
<dbReference type="PANTHER" id="PTHR13900">
    <property type="entry name" value="TRANSCRIPTION INITIATION FACTOR TFIID"/>
    <property type="match status" value="1"/>
</dbReference>
<dbReference type="Proteomes" id="UP000292052">
    <property type="component" value="Unassembled WGS sequence"/>
</dbReference>
<dbReference type="InterPro" id="IPR040240">
    <property type="entry name" value="TAF1"/>
</dbReference>
<name>A0A482WAK5_ASBVE</name>
<dbReference type="Pfam" id="PF09247">
    <property type="entry name" value="TBP-binding"/>
    <property type="match status" value="1"/>
</dbReference>
<keyword evidence="6" id="KW-1185">Reference proteome</keyword>
<feature type="compositionally biased region" description="Basic and acidic residues" evidence="3">
    <location>
        <begin position="289"/>
        <end position="300"/>
    </location>
</feature>
<dbReference type="PANTHER" id="PTHR13900:SF0">
    <property type="entry name" value="TRANSCRIPTION INITIATION FACTOR TFIID SUBUNIT 1"/>
    <property type="match status" value="1"/>
</dbReference>
<gene>
    <name evidence="5" type="ORF">BDFB_002517</name>
</gene>
<dbReference type="GO" id="GO:0017025">
    <property type="term" value="F:TBP-class protein binding"/>
    <property type="evidence" value="ECO:0007669"/>
    <property type="project" value="InterPro"/>
</dbReference>
<dbReference type="GO" id="GO:0051123">
    <property type="term" value="P:RNA polymerase II preinitiation complex assembly"/>
    <property type="evidence" value="ECO:0007669"/>
    <property type="project" value="TreeGrafter"/>
</dbReference>
<feature type="region of interest" description="Disordered" evidence="3">
    <location>
        <begin position="208"/>
        <end position="259"/>
    </location>
</feature>
<feature type="compositionally biased region" description="Acidic residues" evidence="3">
    <location>
        <begin position="120"/>
        <end position="137"/>
    </location>
</feature>
<feature type="compositionally biased region" description="Basic and acidic residues" evidence="3">
    <location>
        <begin position="332"/>
        <end position="352"/>
    </location>
</feature>
<sequence>MSDSDEENYNNKDEDCVDLTGFLFGNINEQGQLESDVLDTESQKQLSNLGKLGLGSTLKEMIGVDNISREDSDSDYDSQDTERLKFDDNRETSNTNSQSHDETSYESKSPTAIDFSDINELAEEEEELKQENYDADDEHPKENDNELMPPPPVPTSKESTEPTLNADDGDKKKLETPLAAMLPSKYANINVTDLFPDFRHGKVLRFSRLFGPGKPSSLPNIWRNVRKKRKRRKHKDSGNQHDSDSNSEDEKPKHRGWFFDYAETPPLEQCKNDDEEKFLKPIENTTVDNKTETQSKDDTGPKVADWRFGPAQIWYDMLEVPETGDGFNYGFKVKDEKQPETKKEPDGPKEGDEFPDDAFLMVTQLHWEDDVVWDGSSVRLPIPAPPLPGMKAKAQ</sequence>
<dbReference type="GO" id="GO:0005669">
    <property type="term" value="C:transcription factor TFIID complex"/>
    <property type="evidence" value="ECO:0007669"/>
    <property type="project" value="InterPro"/>
</dbReference>
<feature type="region of interest" description="Disordered" evidence="3">
    <location>
        <begin position="64"/>
        <end position="177"/>
    </location>
</feature>
<dbReference type="GO" id="GO:0004402">
    <property type="term" value="F:histone acetyltransferase activity"/>
    <property type="evidence" value="ECO:0007669"/>
    <property type="project" value="InterPro"/>
</dbReference>
<dbReference type="GO" id="GO:0016251">
    <property type="term" value="F:RNA polymerase II general transcription initiation factor activity"/>
    <property type="evidence" value="ECO:0007669"/>
    <property type="project" value="InterPro"/>
</dbReference>
<reference evidence="5 6" key="1">
    <citation type="submission" date="2017-03" db="EMBL/GenBank/DDBJ databases">
        <title>Genome of the blue death feigning beetle - Asbolus verrucosus.</title>
        <authorList>
            <person name="Rider S.D."/>
        </authorList>
    </citation>
    <scope>NUCLEOTIDE SEQUENCE [LARGE SCALE GENOMIC DNA]</scope>
    <source>
        <strain evidence="5">Butters</strain>
        <tissue evidence="5">Head and leg muscle</tissue>
    </source>
</reference>
<feature type="non-terminal residue" evidence="5">
    <location>
        <position position="395"/>
    </location>
</feature>
<evidence type="ECO:0000259" key="4">
    <source>
        <dbReference type="Pfam" id="PF09247"/>
    </source>
</evidence>
<evidence type="ECO:0000313" key="5">
    <source>
        <dbReference type="EMBL" id="RZC42250.1"/>
    </source>
</evidence>
<dbReference type="AlphaFoldDB" id="A0A482WAK5"/>
<dbReference type="InterPro" id="IPR009067">
    <property type="entry name" value="TAF_II_230-bd"/>
</dbReference>
<feature type="compositionally biased region" description="Basic and acidic residues" evidence="3">
    <location>
        <begin position="80"/>
        <end position="91"/>
    </location>
</feature>
<dbReference type="STRING" id="1661398.A0A482WAK5"/>